<keyword evidence="3 5" id="KW-0418">Kinase</keyword>
<dbReference type="InterPro" id="IPR029056">
    <property type="entry name" value="Ribokinase-like"/>
</dbReference>
<dbReference type="EMBL" id="JPXF01000006">
    <property type="protein sequence ID" value="KGJ80383.1"/>
    <property type="molecule type" value="Genomic_DNA"/>
</dbReference>
<dbReference type="Gene3D" id="3.40.1190.20">
    <property type="match status" value="1"/>
</dbReference>
<dbReference type="PANTHER" id="PTHR43320:SF2">
    <property type="entry name" value="2-DEHYDRO-3-DEOXYGLUCONOKINASE_2-DEHYDRO-3-DEOXYGALACTONOKINASE"/>
    <property type="match status" value="1"/>
</dbReference>
<evidence type="ECO:0000256" key="2">
    <source>
        <dbReference type="ARBA" id="ARBA00022679"/>
    </source>
</evidence>
<dbReference type="SUPFAM" id="SSF53613">
    <property type="entry name" value="Ribokinase-like"/>
    <property type="match status" value="1"/>
</dbReference>
<dbReference type="STRING" id="1001240.GY21_02715"/>
<dbReference type="Proteomes" id="UP000029864">
    <property type="component" value="Unassembled WGS sequence"/>
</dbReference>
<keyword evidence="2 6" id="KW-0808">Transferase</keyword>
<name>A0A099JSI1_9MICO</name>
<accession>A0A099JSI1</accession>
<dbReference type="RefSeq" id="WP_035835035.1">
    <property type="nucleotide sequence ID" value="NZ_JACHBQ010000001.1"/>
</dbReference>
<feature type="domain" description="Carbohydrate kinase PfkB" evidence="4">
    <location>
        <begin position="5"/>
        <end position="298"/>
    </location>
</feature>
<dbReference type="OrthoDB" id="9808601at2"/>
<dbReference type="AlphaFoldDB" id="A0A099JSI1"/>
<dbReference type="GO" id="GO:0008673">
    <property type="term" value="F:2-dehydro-3-deoxygluconokinase activity"/>
    <property type="evidence" value="ECO:0007669"/>
    <property type="project" value="UniProtKB-EC"/>
</dbReference>
<evidence type="ECO:0000313" key="8">
    <source>
        <dbReference type="Proteomes" id="UP000561726"/>
    </source>
</evidence>
<evidence type="ECO:0000313" key="5">
    <source>
        <dbReference type="EMBL" id="KGJ80383.1"/>
    </source>
</evidence>
<evidence type="ECO:0000256" key="1">
    <source>
        <dbReference type="ARBA" id="ARBA00010688"/>
    </source>
</evidence>
<dbReference type="Proteomes" id="UP000561726">
    <property type="component" value="Unassembled WGS sequence"/>
</dbReference>
<evidence type="ECO:0000313" key="6">
    <source>
        <dbReference type="EMBL" id="MBB5642025.1"/>
    </source>
</evidence>
<keyword evidence="7" id="KW-1185">Reference proteome</keyword>
<proteinExistence type="inferred from homology"/>
<evidence type="ECO:0000256" key="3">
    <source>
        <dbReference type="ARBA" id="ARBA00022777"/>
    </source>
</evidence>
<evidence type="ECO:0000259" key="4">
    <source>
        <dbReference type="Pfam" id="PF00294"/>
    </source>
</evidence>
<dbReference type="InterPro" id="IPR052700">
    <property type="entry name" value="Carb_kinase_PfkB-like"/>
</dbReference>
<reference evidence="5 7" key="1">
    <citation type="submission" date="2014-08" db="EMBL/GenBank/DDBJ databases">
        <authorList>
            <person name="Sisinthy S."/>
        </authorList>
    </citation>
    <scope>NUCLEOTIDE SEQUENCE [LARGE SCALE GENOMIC DNA]</scope>
    <source>
        <strain evidence="5 7">RuG17</strain>
    </source>
</reference>
<dbReference type="PROSITE" id="PS00584">
    <property type="entry name" value="PFKB_KINASES_2"/>
    <property type="match status" value="1"/>
</dbReference>
<reference evidence="6 8" key="2">
    <citation type="submission" date="2020-08" db="EMBL/GenBank/DDBJ databases">
        <title>Sequencing the genomes of 1000 actinobacteria strains.</title>
        <authorList>
            <person name="Klenk H.-P."/>
        </authorList>
    </citation>
    <scope>NUCLEOTIDE SEQUENCE [LARGE SCALE GENOMIC DNA]</scope>
    <source>
        <strain evidence="6 8">DSM 21065</strain>
    </source>
</reference>
<organism evidence="5 7">
    <name type="scientific">Cryobacterium roopkundense</name>
    <dbReference type="NCBI Taxonomy" id="1001240"/>
    <lineage>
        <taxon>Bacteria</taxon>
        <taxon>Bacillati</taxon>
        <taxon>Actinomycetota</taxon>
        <taxon>Actinomycetes</taxon>
        <taxon>Micrococcales</taxon>
        <taxon>Microbacteriaceae</taxon>
        <taxon>Cryobacterium</taxon>
    </lineage>
</organism>
<dbReference type="EMBL" id="JACHBQ010000001">
    <property type="protein sequence ID" value="MBB5642025.1"/>
    <property type="molecule type" value="Genomic_DNA"/>
</dbReference>
<dbReference type="Pfam" id="PF00294">
    <property type="entry name" value="PfkB"/>
    <property type="match status" value="1"/>
</dbReference>
<gene>
    <name evidence="6" type="ORF">BJ997_002573</name>
    <name evidence="5" type="ORF">GY21_02715</name>
</gene>
<dbReference type="InterPro" id="IPR011611">
    <property type="entry name" value="PfkB_dom"/>
</dbReference>
<dbReference type="InterPro" id="IPR002173">
    <property type="entry name" value="Carboh/pur_kinase_PfkB_CS"/>
</dbReference>
<comment type="similarity">
    <text evidence="1">Belongs to the carbohydrate kinase PfkB family.</text>
</comment>
<dbReference type="eggNOG" id="COG0524">
    <property type="taxonomic scope" value="Bacteria"/>
</dbReference>
<sequence>MTGPDVVTLGETMVSLRTDTPLRLGGFLTMTMAGAESNVAIGLARLGHSVRWAGRVGADEVGEFILRTLRAERVVVDTVATDSARSTGLMLAERRVSDISRVSYYRSGSAGSALTASDATAALTDAPRVLHLSGITPALSAGAADCVREAIRLARAAGSLISLDINYRSKLWTPGEAGPVLRALARQVDIVIASEDELALVGSGEEDHIRQELAAEGVAHLVIKRGARGATLWRHGIGYDAPALQIAVRDTIGAGDAFTAGFLSGVLDDLDPVSALRRGTVTAAFAVAAVGDWEGLPTRDELGLLDAESGTTVR</sequence>
<dbReference type="EC" id="2.7.1.45" evidence="6"/>
<protein>
    <submittedName>
        <fullName evidence="6">2-dehydro-3-deoxygluconokinase</fullName>
        <ecNumber evidence="6">2.7.1.45</ecNumber>
    </submittedName>
    <submittedName>
        <fullName evidence="5">Sugar kinase</fullName>
    </submittedName>
</protein>
<evidence type="ECO:0000313" key="7">
    <source>
        <dbReference type="Proteomes" id="UP000029864"/>
    </source>
</evidence>
<dbReference type="PANTHER" id="PTHR43320">
    <property type="entry name" value="SUGAR KINASE"/>
    <property type="match status" value="1"/>
</dbReference>
<comment type="caution">
    <text evidence="5">The sequence shown here is derived from an EMBL/GenBank/DDBJ whole genome shotgun (WGS) entry which is preliminary data.</text>
</comment>
<dbReference type="CDD" id="cd01166">
    <property type="entry name" value="KdgK"/>
    <property type="match status" value="1"/>
</dbReference>